<evidence type="ECO:0000256" key="9">
    <source>
        <dbReference type="ARBA" id="ARBA00040345"/>
    </source>
</evidence>
<evidence type="ECO:0000259" key="10">
    <source>
        <dbReference type="Pfam" id="PF00535"/>
    </source>
</evidence>
<dbReference type="RefSeq" id="WP_208103986.1">
    <property type="nucleotide sequence ID" value="NZ_JABGDC010000007.1"/>
</dbReference>
<dbReference type="Pfam" id="PF00535">
    <property type="entry name" value="Glycos_transf_2"/>
    <property type="match status" value="1"/>
</dbReference>
<dbReference type="InterPro" id="IPR001173">
    <property type="entry name" value="Glyco_trans_2-like"/>
</dbReference>
<comment type="pathway">
    <text evidence="7">Carotenoid biosynthesis; staphyloxanthin biosynthesis; staphyloxanthin from farnesyl diphosphate: step 4/5.</text>
</comment>
<proteinExistence type="inferred from homology"/>
<accession>A0A562INA8</accession>
<protein>
    <recommendedName>
        <fullName evidence="9">4,4'-diaponeurosporenoate glycosyltransferase</fullName>
    </recommendedName>
</protein>
<dbReference type="PANTHER" id="PTHR43646:SF2">
    <property type="entry name" value="GLYCOSYLTRANSFERASE 2-LIKE DOMAIN-CONTAINING PROTEIN"/>
    <property type="match status" value="1"/>
</dbReference>
<evidence type="ECO:0000256" key="7">
    <source>
        <dbReference type="ARBA" id="ARBA00037904"/>
    </source>
</evidence>
<comment type="subcellular location">
    <subcellularLocation>
        <location evidence="1">Cell membrane</location>
    </subcellularLocation>
</comment>
<dbReference type="InterPro" id="IPR029044">
    <property type="entry name" value="Nucleotide-diphossugar_trans"/>
</dbReference>
<dbReference type="PANTHER" id="PTHR43646">
    <property type="entry name" value="GLYCOSYLTRANSFERASE"/>
    <property type="match status" value="1"/>
</dbReference>
<keyword evidence="12" id="KW-1185">Reference proteome</keyword>
<gene>
    <name evidence="11" type="ORF">JD78_00881</name>
</gene>
<dbReference type="Proteomes" id="UP000321490">
    <property type="component" value="Unassembled WGS sequence"/>
</dbReference>
<sequence length="242" mass="24166">MSGVDLLGVVVPARDEEELLPGCLAALAAAAAHPELSGVAVRVLVVTDGCTDGTAAVGHAAGVTVVPGAGRGVGAARDLGARTVLHAARQEGVPAGRVWLACTDADSRVPADWLVVHRAAAAAGVDALAGTVTVEDWSGFPPGAEAEFTAAYTAWRGAPDAVHPHVHGANLGVRGDAYLAAGGFPPLLVGEDHGLVDALVAGGAVVLRSPAAPVRTSSRRVARARLGFGADLDRLACRLGAD</sequence>
<evidence type="ECO:0000256" key="3">
    <source>
        <dbReference type="ARBA" id="ARBA00022676"/>
    </source>
</evidence>
<evidence type="ECO:0000313" key="12">
    <source>
        <dbReference type="Proteomes" id="UP000321490"/>
    </source>
</evidence>
<dbReference type="EMBL" id="VLKF01000001">
    <property type="protein sequence ID" value="TWH72370.1"/>
    <property type="molecule type" value="Genomic_DNA"/>
</dbReference>
<evidence type="ECO:0000256" key="6">
    <source>
        <dbReference type="ARBA" id="ARBA00037281"/>
    </source>
</evidence>
<dbReference type="GO" id="GO:0016757">
    <property type="term" value="F:glycosyltransferase activity"/>
    <property type="evidence" value="ECO:0007669"/>
    <property type="project" value="UniProtKB-KW"/>
</dbReference>
<keyword evidence="2" id="KW-1003">Cell membrane</keyword>
<evidence type="ECO:0000313" key="11">
    <source>
        <dbReference type="EMBL" id="TWH72370.1"/>
    </source>
</evidence>
<comment type="function">
    <text evidence="6">Catalyzes the glycosylation of 4,4'-diaponeurosporenoate, i.e. the esterification of glucose at the C1'' position with the carboxyl group of 4,4'-diaponeurosporenic acid, to form glycosyl-4,4'-diaponeurosporenoate. This is a step in the biosynthesis of staphyloxanthin, an orange pigment present in most staphylococci strains.</text>
</comment>
<feature type="domain" description="Glycosyltransferase 2-like" evidence="10">
    <location>
        <begin position="9"/>
        <end position="140"/>
    </location>
</feature>
<evidence type="ECO:0000256" key="5">
    <source>
        <dbReference type="ARBA" id="ARBA00023136"/>
    </source>
</evidence>
<dbReference type="Gene3D" id="3.90.550.10">
    <property type="entry name" value="Spore Coat Polysaccharide Biosynthesis Protein SpsA, Chain A"/>
    <property type="match status" value="1"/>
</dbReference>
<evidence type="ECO:0000256" key="4">
    <source>
        <dbReference type="ARBA" id="ARBA00022679"/>
    </source>
</evidence>
<dbReference type="AlphaFoldDB" id="A0A562INA8"/>
<evidence type="ECO:0000256" key="1">
    <source>
        <dbReference type="ARBA" id="ARBA00004236"/>
    </source>
</evidence>
<comment type="caution">
    <text evidence="11">The sequence shown here is derived from an EMBL/GenBank/DDBJ whole genome shotgun (WGS) entry which is preliminary data.</text>
</comment>
<keyword evidence="4 11" id="KW-0808">Transferase</keyword>
<comment type="similarity">
    <text evidence="8">Belongs to the glycosyltransferase 2 family. CrtQ subfamily.</text>
</comment>
<evidence type="ECO:0000256" key="2">
    <source>
        <dbReference type="ARBA" id="ARBA00022475"/>
    </source>
</evidence>
<keyword evidence="5" id="KW-0472">Membrane</keyword>
<keyword evidence="3" id="KW-0328">Glycosyltransferase</keyword>
<dbReference type="SUPFAM" id="SSF53448">
    <property type="entry name" value="Nucleotide-diphospho-sugar transferases"/>
    <property type="match status" value="1"/>
</dbReference>
<dbReference type="GO" id="GO:0005886">
    <property type="term" value="C:plasma membrane"/>
    <property type="evidence" value="ECO:0007669"/>
    <property type="project" value="UniProtKB-SubCell"/>
</dbReference>
<evidence type="ECO:0000256" key="8">
    <source>
        <dbReference type="ARBA" id="ARBA00038120"/>
    </source>
</evidence>
<organism evidence="11 12">
    <name type="scientific">Modestobacter roseus</name>
    <dbReference type="NCBI Taxonomy" id="1181884"/>
    <lineage>
        <taxon>Bacteria</taxon>
        <taxon>Bacillati</taxon>
        <taxon>Actinomycetota</taxon>
        <taxon>Actinomycetes</taxon>
        <taxon>Geodermatophilales</taxon>
        <taxon>Geodermatophilaceae</taxon>
        <taxon>Modestobacter</taxon>
    </lineage>
</organism>
<reference evidence="11 12" key="1">
    <citation type="submission" date="2019-07" db="EMBL/GenBank/DDBJ databases">
        <title>R&amp;d 2014.</title>
        <authorList>
            <person name="Klenk H.-P."/>
        </authorList>
    </citation>
    <scope>NUCLEOTIDE SEQUENCE [LARGE SCALE GENOMIC DNA]</scope>
    <source>
        <strain evidence="11 12">DSM 45764</strain>
    </source>
</reference>
<name>A0A562INA8_9ACTN</name>